<dbReference type="EMBL" id="JANBVB010003194">
    <property type="protein sequence ID" value="KAJ2880002.1"/>
    <property type="molecule type" value="Genomic_DNA"/>
</dbReference>
<comment type="caution">
    <text evidence="1">The sequence shown here is derived from an EMBL/GenBank/DDBJ whole genome shotgun (WGS) entry which is preliminary data.</text>
</comment>
<gene>
    <name evidence="1" type="ORF">IWW38_006023</name>
</gene>
<reference evidence="1" key="1">
    <citation type="submission" date="2022-07" db="EMBL/GenBank/DDBJ databases">
        <title>Phylogenomic reconstructions and comparative analyses of Kickxellomycotina fungi.</title>
        <authorList>
            <person name="Reynolds N.K."/>
            <person name="Stajich J.E."/>
            <person name="Barry K."/>
            <person name="Grigoriev I.V."/>
            <person name="Crous P."/>
            <person name="Smith M.E."/>
        </authorList>
    </citation>
    <scope>NUCLEOTIDE SEQUENCE</scope>
    <source>
        <strain evidence="1">CBS 190363</strain>
    </source>
</reference>
<dbReference type="Proteomes" id="UP001139981">
    <property type="component" value="Unassembled WGS sequence"/>
</dbReference>
<proteinExistence type="predicted"/>
<feature type="non-terminal residue" evidence="1">
    <location>
        <position position="210"/>
    </location>
</feature>
<keyword evidence="2" id="KW-1185">Reference proteome</keyword>
<name>A0ACC1LTH6_9FUNG</name>
<protein>
    <submittedName>
        <fullName evidence="1">Uncharacterized protein</fullName>
    </submittedName>
</protein>
<evidence type="ECO:0000313" key="1">
    <source>
        <dbReference type="EMBL" id="KAJ2880002.1"/>
    </source>
</evidence>
<evidence type="ECO:0000313" key="2">
    <source>
        <dbReference type="Proteomes" id="UP001139981"/>
    </source>
</evidence>
<accession>A0ACC1LTH6</accession>
<organism evidence="1 2">
    <name type="scientific">Coemansia aciculifera</name>
    <dbReference type="NCBI Taxonomy" id="417176"/>
    <lineage>
        <taxon>Eukaryota</taxon>
        <taxon>Fungi</taxon>
        <taxon>Fungi incertae sedis</taxon>
        <taxon>Zoopagomycota</taxon>
        <taxon>Kickxellomycotina</taxon>
        <taxon>Kickxellomycetes</taxon>
        <taxon>Kickxellales</taxon>
        <taxon>Kickxellaceae</taxon>
        <taxon>Coemansia</taxon>
    </lineage>
</organism>
<sequence length="210" mass="23227">MNWLRRVAHIGSNGSSSSRSPCCLRGMQTGGGGSASTSGGTWTQGEQERLVRLINTEYRDKVAGDWDTVVEQLRATPTNYRRQWTEAERAQLATHIKSKYLAAGRPVDWDRVGRAFGRTVNAIRNTRYACTEQKREERRRQIAEEKSPPRVPEVSEEEAGALRDAVLACRADEQSPVDWDAVAGCLNRPILETLALARSASVAGLQSARS</sequence>